<evidence type="ECO:0000256" key="22">
    <source>
        <dbReference type="ARBA" id="ARBA00075179"/>
    </source>
</evidence>
<dbReference type="Pfam" id="PF01297">
    <property type="entry name" value="ZnuA"/>
    <property type="match status" value="1"/>
</dbReference>
<dbReference type="EMBL" id="ANFO01001145">
    <property type="protein sequence ID" value="KGQ03892.1"/>
    <property type="molecule type" value="Genomic_DNA"/>
</dbReference>
<dbReference type="GO" id="GO:0071555">
    <property type="term" value="P:cell wall organization"/>
    <property type="evidence" value="ECO:0007669"/>
    <property type="project" value="UniProtKB-KW"/>
</dbReference>
<keyword evidence="15" id="KW-1133">Transmembrane helix</keyword>
<dbReference type="Gene3D" id="3.10.450.350">
    <property type="match status" value="2"/>
</dbReference>
<dbReference type="InterPro" id="IPR011055">
    <property type="entry name" value="Dup_hybrid_motif"/>
</dbReference>
<proteinExistence type="inferred from homology"/>
<keyword evidence="20" id="KW-0961">Cell wall biogenesis/degradation</keyword>
<feature type="region of interest" description="Disordered" evidence="23">
    <location>
        <begin position="330"/>
        <end position="357"/>
    </location>
</feature>
<dbReference type="FunFam" id="2.70.70.10:FF:000002">
    <property type="entry name" value="Murein DD-endopeptidase MepM"/>
    <property type="match status" value="1"/>
</dbReference>
<dbReference type="Pfam" id="PF19425">
    <property type="entry name" value="Csd3_N2"/>
    <property type="match status" value="1"/>
</dbReference>
<dbReference type="InterPro" id="IPR013731">
    <property type="entry name" value="OapA_N"/>
</dbReference>
<dbReference type="CDD" id="cd12797">
    <property type="entry name" value="M23_peptidase"/>
    <property type="match status" value="1"/>
</dbReference>
<keyword evidence="7" id="KW-1003">Cell membrane</keyword>
<keyword evidence="18" id="KW-0472">Membrane</keyword>
<evidence type="ECO:0000256" key="7">
    <source>
        <dbReference type="ARBA" id="ARBA00022475"/>
    </source>
</evidence>
<feature type="domain" description="LysM" evidence="25">
    <location>
        <begin position="360"/>
        <end position="405"/>
    </location>
</feature>
<evidence type="ECO:0000256" key="1">
    <source>
        <dbReference type="ARBA" id="ARBA00004167"/>
    </source>
</evidence>
<evidence type="ECO:0000256" key="3">
    <source>
        <dbReference type="ARBA" id="ARBA00004418"/>
    </source>
</evidence>
<keyword evidence="17" id="KW-0406">Ion transport</keyword>
<comment type="caution">
    <text evidence="26">The sequence shown here is derived from an EMBL/GenBank/DDBJ whole genome shotgun (WGS) entry which is preliminary data.</text>
</comment>
<evidence type="ECO:0000256" key="16">
    <source>
        <dbReference type="ARBA" id="ARBA00023049"/>
    </source>
</evidence>
<sequence>MLHKKTLLFAAFSAALWGSATTGANAAVVASIKPLGFIASAIADGVTDTEVLLPDGASEHDYALRPSDVKRLQGADLVVWVGPEMEAFMQKSVRQLPAQKQLELGALAGVKPLLMKGGDDDDHEHGDAHDHGAKSDADHHHGEYNLHIWLSPDVARLSAVAIHDKLVELMPENRAKLDANLKDFESGLADADKQVGSVLAPLKGKGYFVFHDAYGYFEKHYGLTPLGHFTVNPEIQPGAQRLHEIRTQLVEHKAVCVFAEPQFRPAIARSVAMAFDNLSRPHRVMLGSLTVLTLAVAVWRPSIYHPQSSPIIKTIELQKSEIHSLLPEASEPLDQSPDAEDDTLPQDELDDKTSGEAGVHEYVVSTGDTLSSILNQYGIDMGDISQLASVDKDLRNLKIGQQLSWTLTADGDLQRLTWEMSRRETRTYDRTENAFKMSSETQQGDWINSVLKGTVGASFVSSARDAGLTSAEISSVIKAMQWQMDFRKLKKGDEFSVLMSREMLNGKREQSQLVGVRLRSDGKDYYAIRAEDGKFYDRNGSGLAKGFMRFPTVKQFRVSSNFNPRRLNPVTGRVAPHKGVDFAMPQGTPVLAVGDGEVVMAKRSGAAGFFVAIRHGRTYTTRYMHLKKLLVKPGQKVKRGDRIALSGNTGRSTGPHLHYEVWINQQAVNPLTAKLPRSEGLTGSDRSDYLAQVKEVLPQLRID</sequence>
<evidence type="ECO:0000256" key="13">
    <source>
        <dbReference type="ARBA" id="ARBA00022801"/>
    </source>
</evidence>
<dbReference type="SUPFAM" id="SSF53807">
    <property type="entry name" value="Helical backbone' metal receptor"/>
    <property type="match status" value="1"/>
</dbReference>
<dbReference type="NCBIfam" id="NF008652">
    <property type="entry name" value="PRK11649.1"/>
    <property type="match status" value="1"/>
</dbReference>
<dbReference type="InterPro" id="IPR035520">
    <property type="entry name" value="ZnuA"/>
</dbReference>
<evidence type="ECO:0000313" key="26">
    <source>
        <dbReference type="EMBL" id="KGQ03892.1"/>
    </source>
</evidence>
<feature type="compositionally biased region" description="Acidic residues" evidence="23">
    <location>
        <begin position="337"/>
        <end position="350"/>
    </location>
</feature>
<evidence type="ECO:0000256" key="21">
    <source>
        <dbReference type="ARBA" id="ARBA00070993"/>
    </source>
</evidence>
<dbReference type="Pfam" id="PF08525">
    <property type="entry name" value="OapA_N"/>
    <property type="match status" value="1"/>
</dbReference>
<evidence type="ECO:0000256" key="15">
    <source>
        <dbReference type="ARBA" id="ARBA00022989"/>
    </source>
</evidence>
<evidence type="ECO:0000256" key="14">
    <source>
        <dbReference type="ARBA" id="ARBA00022833"/>
    </source>
</evidence>
<feature type="chain" id="PRO_5002006745" description="Murein DD-endopeptidase MepM" evidence="24">
    <location>
        <begin position="27"/>
        <end position="703"/>
    </location>
</feature>
<protein>
    <recommendedName>
        <fullName evidence="21">Murein DD-endopeptidase MepM</fullName>
    </recommendedName>
    <alternativeName>
        <fullName evidence="22">Murein hydrolase MepM</fullName>
    </alternativeName>
</protein>
<dbReference type="FunFam" id="3.10.450.350:FF:000002">
    <property type="entry name" value="Murein DD-endopeptidase MepM"/>
    <property type="match status" value="1"/>
</dbReference>
<comment type="similarity">
    <text evidence="5">Belongs to the bacterial solute-binding protein 9 family.</text>
</comment>
<name>A0A0A2VC25_BEABA</name>
<dbReference type="SMART" id="SM00257">
    <property type="entry name" value="LysM"/>
    <property type="match status" value="1"/>
</dbReference>
<feature type="compositionally biased region" description="Basic and acidic residues" evidence="23">
    <location>
        <begin position="123"/>
        <end position="138"/>
    </location>
</feature>
<evidence type="ECO:0000256" key="24">
    <source>
        <dbReference type="SAM" id="SignalP"/>
    </source>
</evidence>
<dbReference type="PROSITE" id="PS51782">
    <property type="entry name" value="LYSM"/>
    <property type="match status" value="1"/>
</dbReference>
<dbReference type="Gene3D" id="3.40.50.1980">
    <property type="entry name" value="Nitrogenase molybdenum iron protein domain"/>
    <property type="match status" value="2"/>
</dbReference>
<dbReference type="FunFam" id="3.40.50.1980:FF:000028">
    <property type="entry name" value="High-affinity zinc uptake system protein znuA"/>
    <property type="match status" value="1"/>
</dbReference>
<dbReference type="GO" id="GO:0042597">
    <property type="term" value="C:periplasmic space"/>
    <property type="evidence" value="ECO:0007669"/>
    <property type="project" value="UniProtKB-SubCell"/>
</dbReference>
<dbReference type="FunFam" id="3.10.450.350:FF:000001">
    <property type="entry name" value="Murein DD-endopeptidase MepM"/>
    <property type="match status" value="1"/>
</dbReference>
<evidence type="ECO:0000256" key="11">
    <source>
        <dbReference type="ARBA" id="ARBA00022729"/>
    </source>
</evidence>
<keyword evidence="14" id="KW-0862">Zinc</keyword>
<reference evidence="26 27" key="1">
    <citation type="submission" date="2012-10" db="EMBL/GenBank/DDBJ databases">
        <title>Genome sequencing and analysis of entomopathogenic fungi Beauveria bassiana D1-5.</title>
        <authorList>
            <person name="Li Q."/>
            <person name="Wang L."/>
            <person name="Zhang Z."/>
            <person name="Wang Q."/>
            <person name="Ren J."/>
            <person name="Wang M."/>
            <person name="Xu W."/>
            <person name="Wang J."/>
            <person name="Lu Y."/>
            <person name="Du Q."/>
            <person name="Sun Z."/>
        </authorList>
    </citation>
    <scope>NUCLEOTIDE SEQUENCE [LARGE SCALE GENOMIC DNA]</scope>
    <source>
        <strain evidence="26 27">D1-5</strain>
    </source>
</reference>
<evidence type="ECO:0000256" key="12">
    <source>
        <dbReference type="ARBA" id="ARBA00022764"/>
    </source>
</evidence>
<keyword evidence="16 26" id="KW-0482">Metalloprotease</keyword>
<dbReference type="STRING" id="1245745.A0A0A2VC25"/>
<dbReference type="InterPro" id="IPR018392">
    <property type="entry name" value="LysM"/>
</dbReference>
<evidence type="ECO:0000256" key="20">
    <source>
        <dbReference type="ARBA" id="ARBA00023316"/>
    </source>
</evidence>
<evidence type="ECO:0000256" key="17">
    <source>
        <dbReference type="ARBA" id="ARBA00023065"/>
    </source>
</evidence>
<evidence type="ECO:0000256" key="8">
    <source>
        <dbReference type="ARBA" id="ARBA00022670"/>
    </source>
</evidence>
<dbReference type="SUPFAM" id="SSF51261">
    <property type="entry name" value="Duplicated hybrid motif"/>
    <property type="match status" value="1"/>
</dbReference>
<evidence type="ECO:0000256" key="10">
    <source>
        <dbReference type="ARBA" id="ARBA00022723"/>
    </source>
</evidence>
<evidence type="ECO:0000256" key="19">
    <source>
        <dbReference type="ARBA" id="ARBA00023157"/>
    </source>
</evidence>
<keyword evidence="8 26" id="KW-0645">Protease</keyword>
<dbReference type="InterPro" id="IPR016047">
    <property type="entry name" value="M23ase_b-sheet_dom"/>
</dbReference>
<accession>A0A0A2VC25</accession>
<dbReference type="GO" id="GO:0046872">
    <property type="term" value="F:metal ion binding"/>
    <property type="evidence" value="ECO:0007669"/>
    <property type="project" value="UniProtKB-KW"/>
</dbReference>
<evidence type="ECO:0000256" key="2">
    <source>
        <dbReference type="ARBA" id="ARBA00004236"/>
    </source>
</evidence>
<comment type="subcellular location">
    <subcellularLocation>
        <location evidence="2">Cell membrane</location>
    </subcellularLocation>
    <subcellularLocation>
        <location evidence="1">Membrane</location>
        <topology evidence="1">Single-pass membrane protein</topology>
    </subcellularLocation>
    <subcellularLocation>
        <location evidence="3">Periplasm</location>
    </subcellularLocation>
</comment>
<keyword evidence="10" id="KW-0479">Metal-binding</keyword>
<dbReference type="CDD" id="cd01019">
    <property type="entry name" value="ZnuA"/>
    <property type="match status" value="1"/>
</dbReference>
<evidence type="ECO:0000256" key="23">
    <source>
        <dbReference type="SAM" id="MobiDB-lite"/>
    </source>
</evidence>
<dbReference type="InterPro" id="IPR006127">
    <property type="entry name" value="ZnuA-like"/>
</dbReference>
<dbReference type="AlphaFoldDB" id="A0A0A2VC25"/>
<keyword evidence="6" id="KW-0813">Transport</keyword>
<dbReference type="PANTHER" id="PTHR42953:SF3">
    <property type="entry name" value="HIGH-AFFINITY ZINC UPTAKE SYSTEM PROTEIN ZNUA"/>
    <property type="match status" value="1"/>
</dbReference>
<keyword evidence="9" id="KW-0812">Transmembrane</keyword>
<gene>
    <name evidence="26" type="ORF">BBAD15_g10875</name>
</gene>
<feature type="signal peptide" evidence="24">
    <location>
        <begin position="1"/>
        <end position="26"/>
    </location>
</feature>
<dbReference type="NCBIfam" id="NF007091">
    <property type="entry name" value="PRK09545.1"/>
    <property type="match status" value="1"/>
</dbReference>
<evidence type="ECO:0000256" key="9">
    <source>
        <dbReference type="ARBA" id="ARBA00022692"/>
    </source>
</evidence>
<dbReference type="Gene3D" id="2.70.70.10">
    <property type="entry name" value="Glucose Permease (Domain IIA)"/>
    <property type="match status" value="1"/>
</dbReference>
<dbReference type="InterPro" id="IPR050492">
    <property type="entry name" value="Bact_metal-bind_prot9"/>
</dbReference>
<feature type="region of interest" description="Disordered" evidence="23">
    <location>
        <begin position="115"/>
        <end position="138"/>
    </location>
</feature>
<evidence type="ECO:0000256" key="5">
    <source>
        <dbReference type="ARBA" id="ARBA00011028"/>
    </source>
</evidence>
<dbReference type="PANTHER" id="PTHR42953">
    <property type="entry name" value="HIGH-AFFINITY ZINC UPTAKE SYSTEM PROTEIN ZNUA-RELATED"/>
    <property type="match status" value="1"/>
</dbReference>
<dbReference type="Proteomes" id="UP000030106">
    <property type="component" value="Unassembled WGS sequence"/>
</dbReference>
<dbReference type="GO" id="GO:0006829">
    <property type="term" value="P:zinc ion transport"/>
    <property type="evidence" value="ECO:0007669"/>
    <property type="project" value="InterPro"/>
</dbReference>
<dbReference type="CDD" id="cd00118">
    <property type="entry name" value="LysM"/>
    <property type="match status" value="1"/>
</dbReference>
<dbReference type="Pfam" id="PF01551">
    <property type="entry name" value="Peptidase_M23"/>
    <property type="match status" value="1"/>
</dbReference>
<keyword evidence="12" id="KW-0574">Periplasm</keyword>
<dbReference type="Pfam" id="PF01476">
    <property type="entry name" value="LysM"/>
    <property type="match status" value="1"/>
</dbReference>
<organism evidence="26 27">
    <name type="scientific">Beauveria bassiana D1-5</name>
    <dbReference type="NCBI Taxonomy" id="1245745"/>
    <lineage>
        <taxon>Eukaryota</taxon>
        <taxon>Fungi</taxon>
        <taxon>Dikarya</taxon>
        <taxon>Ascomycota</taxon>
        <taxon>Pezizomycotina</taxon>
        <taxon>Sordariomycetes</taxon>
        <taxon>Hypocreomycetidae</taxon>
        <taxon>Hypocreales</taxon>
        <taxon>Cordycipitaceae</taxon>
        <taxon>Beauveria</taxon>
    </lineage>
</organism>
<dbReference type="HOGENOM" id="CLU_392303_0_0_1"/>
<dbReference type="GO" id="GO:0006508">
    <property type="term" value="P:proteolysis"/>
    <property type="evidence" value="ECO:0007669"/>
    <property type="project" value="UniProtKB-KW"/>
</dbReference>
<keyword evidence="19" id="KW-1015">Disulfide bond</keyword>
<comment type="pathway">
    <text evidence="4">Cell wall biogenesis; cell wall polysaccharide biosynthesis.</text>
</comment>
<evidence type="ECO:0000256" key="4">
    <source>
        <dbReference type="ARBA" id="ARBA00004776"/>
    </source>
</evidence>
<keyword evidence="13" id="KW-0378">Hydrolase</keyword>
<dbReference type="InterPro" id="IPR045834">
    <property type="entry name" value="Csd3_N2"/>
</dbReference>
<evidence type="ECO:0000313" key="27">
    <source>
        <dbReference type="Proteomes" id="UP000030106"/>
    </source>
</evidence>
<dbReference type="GO" id="GO:0008237">
    <property type="term" value="F:metallopeptidase activity"/>
    <property type="evidence" value="ECO:0007669"/>
    <property type="project" value="UniProtKB-KW"/>
</dbReference>
<evidence type="ECO:0000259" key="25">
    <source>
        <dbReference type="PROSITE" id="PS51782"/>
    </source>
</evidence>
<dbReference type="GO" id="GO:0005886">
    <property type="term" value="C:plasma membrane"/>
    <property type="evidence" value="ECO:0007669"/>
    <property type="project" value="UniProtKB-SubCell"/>
</dbReference>
<keyword evidence="11 24" id="KW-0732">Signal</keyword>
<evidence type="ECO:0000256" key="6">
    <source>
        <dbReference type="ARBA" id="ARBA00022448"/>
    </source>
</evidence>
<evidence type="ECO:0000256" key="18">
    <source>
        <dbReference type="ARBA" id="ARBA00023136"/>
    </source>
</evidence>